<dbReference type="HOGENOM" id="CLU_2288114_0_0_9"/>
<dbReference type="AlphaFoldDB" id="F4A0G4"/>
<evidence type="ECO:0000313" key="1">
    <source>
        <dbReference type="EMBL" id="AEE98025.1"/>
    </source>
</evidence>
<dbReference type="KEGG" id="mas:Mahau_2903"/>
<protein>
    <recommendedName>
        <fullName evidence="3">Phage protein</fullName>
    </recommendedName>
</protein>
<evidence type="ECO:0000313" key="2">
    <source>
        <dbReference type="Proteomes" id="UP000008457"/>
    </source>
</evidence>
<name>F4A0G4_MAHA5</name>
<proteinExistence type="predicted"/>
<dbReference type="OrthoDB" id="1684916at2"/>
<gene>
    <name evidence="1" type="ordered locus">Mahau_2903</name>
</gene>
<sequence length="101" mass="11813">MKVGLKPDEFWEMNMREVDYAVRAYQWRYDKEAELLAHFTACIMNMWAKRRIRGRDLYRPANNAPGKVIDLEKKRREFEEAVRSIGPDAIPVKRGGGKVNG</sequence>
<reference evidence="1 2" key="2">
    <citation type="journal article" date="2011" name="Stand. Genomic Sci.">
        <title>Complete genome sequence of Mahella australiensis type strain (50-1 BON).</title>
        <authorList>
            <person name="Sikorski J."/>
            <person name="Teshima H."/>
            <person name="Nolan M."/>
            <person name="Lucas S."/>
            <person name="Hammon N."/>
            <person name="Deshpande S."/>
            <person name="Cheng J.F."/>
            <person name="Pitluck S."/>
            <person name="Liolios K."/>
            <person name="Pagani I."/>
            <person name="Ivanova N."/>
            <person name="Huntemann M."/>
            <person name="Mavromatis K."/>
            <person name="Ovchinikova G."/>
            <person name="Pati A."/>
            <person name="Tapia R."/>
            <person name="Han C."/>
            <person name="Goodwin L."/>
            <person name="Chen A."/>
            <person name="Palaniappan K."/>
            <person name="Land M."/>
            <person name="Hauser L."/>
            <person name="Ngatchou-Djao O.D."/>
            <person name="Rohde M."/>
            <person name="Pukall R."/>
            <person name="Spring S."/>
            <person name="Abt B."/>
            <person name="Goker M."/>
            <person name="Detter J.C."/>
            <person name="Woyke T."/>
            <person name="Bristow J."/>
            <person name="Markowitz V."/>
            <person name="Hugenholtz P."/>
            <person name="Eisen J.A."/>
            <person name="Kyrpides N.C."/>
            <person name="Klenk H.P."/>
            <person name="Lapidus A."/>
        </authorList>
    </citation>
    <scope>NUCLEOTIDE SEQUENCE [LARGE SCALE GENOMIC DNA]</scope>
    <source>
        <strain evidence="2">DSM 15567 / CIP 107919 / 50-1 BON</strain>
    </source>
</reference>
<accession>F4A0G4</accession>
<reference evidence="2" key="1">
    <citation type="submission" date="2010-11" db="EMBL/GenBank/DDBJ databases">
        <title>The complete genome of Mahella australiensis DSM 15567.</title>
        <authorList>
            <consortium name="US DOE Joint Genome Institute (JGI-PGF)"/>
            <person name="Lucas S."/>
            <person name="Copeland A."/>
            <person name="Lapidus A."/>
            <person name="Bruce D."/>
            <person name="Goodwin L."/>
            <person name="Pitluck S."/>
            <person name="Kyrpides N."/>
            <person name="Mavromatis K."/>
            <person name="Pagani I."/>
            <person name="Ivanova N."/>
            <person name="Teshima H."/>
            <person name="Brettin T."/>
            <person name="Detter J.C."/>
            <person name="Han C."/>
            <person name="Tapia R."/>
            <person name="Land M."/>
            <person name="Hauser L."/>
            <person name="Markowitz V."/>
            <person name="Cheng J.-F."/>
            <person name="Hugenholtz P."/>
            <person name="Woyke T."/>
            <person name="Wu D."/>
            <person name="Spring S."/>
            <person name="Pukall R."/>
            <person name="Steenblock K."/>
            <person name="Schneider S."/>
            <person name="Klenk H.-P."/>
            <person name="Eisen J.A."/>
        </authorList>
    </citation>
    <scope>NUCLEOTIDE SEQUENCE [LARGE SCALE GENOMIC DNA]</scope>
    <source>
        <strain evidence="2">DSM 15567 / CIP 107919 / 50-1 BON</strain>
    </source>
</reference>
<keyword evidence="2" id="KW-1185">Reference proteome</keyword>
<dbReference type="STRING" id="697281.Mahau_2903"/>
<organism evidence="1 2">
    <name type="scientific">Mahella australiensis (strain DSM 15567 / CIP 107919 / 50-1 BON)</name>
    <dbReference type="NCBI Taxonomy" id="697281"/>
    <lineage>
        <taxon>Bacteria</taxon>
        <taxon>Bacillati</taxon>
        <taxon>Bacillota</taxon>
        <taxon>Clostridia</taxon>
        <taxon>Thermoanaerobacterales</taxon>
        <taxon>Thermoanaerobacterales Family IV. Incertae Sedis</taxon>
        <taxon>Mahella</taxon>
    </lineage>
</organism>
<evidence type="ECO:0008006" key="3">
    <source>
        <dbReference type="Google" id="ProtNLM"/>
    </source>
</evidence>
<dbReference type="Proteomes" id="UP000008457">
    <property type="component" value="Chromosome"/>
</dbReference>
<dbReference type="EMBL" id="CP002360">
    <property type="protein sequence ID" value="AEE98025.1"/>
    <property type="molecule type" value="Genomic_DNA"/>
</dbReference>